<proteinExistence type="inferred from homology"/>
<comment type="similarity">
    <text evidence="3">Belongs to the metallo-dependent hydrolases superfamily. DHOase family. Class I DHOase subfamily.</text>
</comment>
<dbReference type="RefSeq" id="WP_131840633.1">
    <property type="nucleotide sequence ID" value="NZ_SLWB01000026.1"/>
</dbReference>
<evidence type="ECO:0000313" key="8">
    <source>
        <dbReference type="Proteomes" id="UP000294830"/>
    </source>
</evidence>
<keyword evidence="8" id="KW-1185">Reference proteome</keyword>
<dbReference type="InterPro" id="IPR002195">
    <property type="entry name" value="Dihydroorotase_CS"/>
</dbReference>
<dbReference type="GO" id="GO:0046872">
    <property type="term" value="F:metal ion binding"/>
    <property type="evidence" value="ECO:0007669"/>
    <property type="project" value="UniProtKB-KW"/>
</dbReference>
<accession>A0A4R2E2I4</accession>
<dbReference type="PANTHER" id="PTHR43668:SF4">
    <property type="entry name" value="ALLANTOINASE"/>
    <property type="match status" value="1"/>
</dbReference>
<dbReference type="EMBL" id="SLWB01000026">
    <property type="protein sequence ID" value="TCN61375.1"/>
    <property type="molecule type" value="Genomic_DNA"/>
</dbReference>
<dbReference type="InterPro" id="IPR032466">
    <property type="entry name" value="Metal_Hydrolase"/>
</dbReference>
<evidence type="ECO:0000256" key="2">
    <source>
        <dbReference type="ARBA" id="ARBA00002368"/>
    </source>
</evidence>
<protein>
    <submittedName>
        <fullName evidence="7">Dihydroorotase</fullName>
    </submittedName>
</protein>
<reference evidence="7 8" key="1">
    <citation type="submission" date="2019-03" db="EMBL/GenBank/DDBJ databases">
        <title>Genomic Encyclopedia of Archaeal and Bacterial Type Strains, Phase II (KMG-II): from individual species to whole genera.</title>
        <authorList>
            <person name="Goeker M."/>
        </authorList>
    </citation>
    <scope>NUCLEOTIDE SEQUENCE [LARGE SCALE GENOMIC DNA]</scope>
    <source>
        <strain evidence="7 8">RL-C</strain>
    </source>
</reference>
<evidence type="ECO:0000313" key="7">
    <source>
        <dbReference type="EMBL" id="TCN61375.1"/>
    </source>
</evidence>
<sequence length="444" mass="48824">MAAYLISGATIINEGAQFIGNVLVENGRISKVSKNRIEANDATTINAEGLLLLPGVIDDQVHFREPGLTHKGDIASESRAAVAGGITSFMEMPNTKPATTTIELLEEKFEIAAKTSYANYSFYIGATNENLDVISKIDPKSTCGVKVFMGSSTGNMLVDERKTLEGIFAESPTIVTTHCEEEATIRRNLAEFQARYGEAIPVEAHPLIRSNEACVRSTDLAISLASKYGSRLHVLHLSTREEMALFDTKPLAEKKITGEVCVHHLWFSDKDYAQRGNFIKWNPAVKSEADRDALRDALKAGKLDVVATDHAPHTFEEKSNPYLTAPSGGPSVQHSLTLMLELAKQGFYTIEEVVNKMCHAPATLFQVAERGFIREGHFADLVLVDPSNSWTISKENILYKCGWSPFDGVTLSNRIKTTFVNGEIAYSDGVVCDKQLGMRLTFDR</sequence>
<evidence type="ECO:0000259" key="6">
    <source>
        <dbReference type="Pfam" id="PF01979"/>
    </source>
</evidence>
<evidence type="ECO:0000256" key="3">
    <source>
        <dbReference type="ARBA" id="ARBA00010286"/>
    </source>
</evidence>
<keyword evidence="4" id="KW-0479">Metal-binding</keyword>
<evidence type="ECO:0000256" key="4">
    <source>
        <dbReference type="ARBA" id="ARBA00022723"/>
    </source>
</evidence>
<comment type="caution">
    <text evidence="7">The sequence shown here is derived from an EMBL/GenBank/DDBJ whole genome shotgun (WGS) entry which is preliminary data.</text>
</comment>
<dbReference type="Proteomes" id="UP000294830">
    <property type="component" value="Unassembled WGS sequence"/>
</dbReference>
<dbReference type="SUPFAM" id="SSF51556">
    <property type="entry name" value="Metallo-dependent hydrolases"/>
    <property type="match status" value="1"/>
</dbReference>
<comment type="function">
    <text evidence="2">Catalyzes the reversible cyclization of carbamoyl aspartate to dihydroorotate.</text>
</comment>
<dbReference type="PANTHER" id="PTHR43668">
    <property type="entry name" value="ALLANTOINASE"/>
    <property type="match status" value="1"/>
</dbReference>
<dbReference type="OrthoDB" id="9765462at2"/>
<dbReference type="Gene3D" id="2.30.40.10">
    <property type="entry name" value="Urease, subunit C, domain 1"/>
    <property type="match status" value="1"/>
</dbReference>
<dbReference type="NCBIfam" id="TIGR00857">
    <property type="entry name" value="pyrC_multi"/>
    <property type="match status" value="1"/>
</dbReference>
<evidence type="ECO:0000256" key="1">
    <source>
        <dbReference type="ARBA" id="ARBA00001947"/>
    </source>
</evidence>
<dbReference type="InterPro" id="IPR006680">
    <property type="entry name" value="Amidohydro-rel"/>
</dbReference>
<dbReference type="Gene3D" id="3.20.20.140">
    <property type="entry name" value="Metal-dependent hydrolases"/>
    <property type="match status" value="1"/>
</dbReference>
<evidence type="ECO:0000256" key="5">
    <source>
        <dbReference type="ARBA" id="ARBA00022801"/>
    </source>
</evidence>
<keyword evidence="5" id="KW-0378">Hydrolase</keyword>
<dbReference type="NCBIfam" id="NF006688">
    <property type="entry name" value="PRK09236.1"/>
    <property type="match status" value="1"/>
</dbReference>
<dbReference type="PROSITE" id="PS00483">
    <property type="entry name" value="DIHYDROOROTASE_2"/>
    <property type="match status" value="1"/>
</dbReference>
<dbReference type="GO" id="GO:0005737">
    <property type="term" value="C:cytoplasm"/>
    <property type="evidence" value="ECO:0007669"/>
    <property type="project" value="TreeGrafter"/>
</dbReference>
<dbReference type="SUPFAM" id="SSF51338">
    <property type="entry name" value="Composite domain of metallo-dependent hydrolases"/>
    <property type="match status" value="1"/>
</dbReference>
<dbReference type="InterPro" id="IPR011059">
    <property type="entry name" value="Metal-dep_hydrolase_composite"/>
</dbReference>
<dbReference type="InterPro" id="IPR050138">
    <property type="entry name" value="DHOase/Allantoinase_Hydrolase"/>
</dbReference>
<name>A0A4R2E2I4_9BACT</name>
<dbReference type="GO" id="GO:0006145">
    <property type="term" value="P:purine nucleobase catabolic process"/>
    <property type="evidence" value="ECO:0007669"/>
    <property type="project" value="TreeGrafter"/>
</dbReference>
<dbReference type="Pfam" id="PF01979">
    <property type="entry name" value="Amidohydro_1"/>
    <property type="match status" value="1"/>
</dbReference>
<organism evidence="7 8">
    <name type="scientific">Acetobacteroides hydrogenigenes</name>
    <dbReference type="NCBI Taxonomy" id="979970"/>
    <lineage>
        <taxon>Bacteria</taxon>
        <taxon>Pseudomonadati</taxon>
        <taxon>Bacteroidota</taxon>
        <taxon>Bacteroidia</taxon>
        <taxon>Bacteroidales</taxon>
        <taxon>Rikenellaceae</taxon>
        <taxon>Acetobacteroides</taxon>
    </lineage>
</organism>
<feature type="domain" description="Amidohydrolase-related" evidence="6">
    <location>
        <begin position="52"/>
        <end position="424"/>
    </location>
</feature>
<dbReference type="CDD" id="cd01318">
    <property type="entry name" value="DHOase_IIb"/>
    <property type="match status" value="1"/>
</dbReference>
<dbReference type="GO" id="GO:0004038">
    <property type="term" value="F:allantoinase activity"/>
    <property type="evidence" value="ECO:0007669"/>
    <property type="project" value="TreeGrafter"/>
</dbReference>
<dbReference type="AlphaFoldDB" id="A0A4R2E2I4"/>
<gene>
    <name evidence="7" type="ORF">CLV25_1263</name>
</gene>
<comment type="cofactor">
    <cofactor evidence="1">
        <name>Zn(2+)</name>
        <dbReference type="ChEBI" id="CHEBI:29105"/>
    </cofactor>
</comment>